<dbReference type="SUPFAM" id="SSF51197">
    <property type="entry name" value="Clavaminate synthase-like"/>
    <property type="match status" value="1"/>
</dbReference>
<evidence type="ECO:0000313" key="4">
    <source>
        <dbReference type="EMBL" id="CAB4728420.1"/>
    </source>
</evidence>
<keyword evidence="2" id="KW-0560">Oxidoreductase</keyword>
<dbReference type="GO" id="GO:0016491">
    <property type="term" value="F:oxidoreductase activity"/>
    <property type="evidence" value="ECO:0007669"/>
    <property type="project" value="UniProtKB-KW"/>
</dbReference>
<dbReference type="PANTHER" id="PTHR20883:SF19">
    <property type="entry name" value="MULTIFUNCTIONAL DIOXYGENASE AUSE"/>
    <property type="match status" value="1"/>
</dbReference>
<reference evidence="5" key="1">
    <citation type="submission" date="2020-05" db="EMBL/GenBank/DDBJ databases">
        <authorList>
            <person name="Chiriac C."/>
            <person name="Salcher M."/>
            <person name="Ghai R."/>
            <person name="Kavagutti S V."/>
        </authorList>
    </citation>
    <scope>NUCLEOTIDE SEQUENCE</scope>
</reference>
<dbReference type="Pfam" id="PF05721">
    <property type="entry name" value="PhyH"/>
    <property type="match status" value="1"/>
</dbReference>
<evidence type="ECO:0000313" key="6">
    <source>
        <dbReference type="EMBL" id="CAB4942780.1"/>
    </source>
</evidence>
<gene>
    <name evidence="4" type="ORF">UFOPK2754_00311</name>
    <name evidence="5" type="ORF">UFOPK3139_01523</name>
    <name evidence="6" type="ORF">UFOPK3543_03342</name>
    <name evidence="7" type="ORF">UFOPK3967_01885</name>
</gene>
<evidence type="ECO:0000256" key="1">
    <source>
        <dbReference type="ARBA" id="ARBA00022723"/>
    </source>
</evidence>
<dbReference type="AlphaFoldDB" id="A0A6J7AF92"/>
<accession>A0A6J7AF92</accession>
<proteinExistence type="predicted"/>
<sequence>MDVRSAPPALVQDVVAQLNERGYAIVERRSAPAVMQRLLDEVKPWADRAERLQLKFFGGGLRKVESVLTKSSAFVSLLADPLLHAINEAVLGPESLLNGSSVFILEKGGRDQTIHNDGTIYEPMVPRAPGGPHYLLVFMWAVTDFTKENGATRAIPGSHLWPAGRMPGPDDPVDYLEMPQGSFAVWLGSTFHAASTNHTDQARVGTQMGFNCGWLRPHEANLLLVPPLVARDMPLNVQEVLGYRAHRGMLGCIEQQSPIEKLGMIAQQASSSNRVALGPDPFDVAAATDQYFGRLGTTVPSDVASELAQLTQTNAARAGAAREDDREVLEVVARAQSRHLLNHLSAGGFDDLVEALHDRTVSASPSS</sequence>
<organism evidence="5">
    <name type="scientific">freshwater metagenome</name>
    <dbReference type="NCBI Taxonomy" id="449393"/>
    <lineage>
        <taxon>unclassified sequences</taxon>
        <taxon>metagenomes</taxon>
        <taxon>ecological metagenomes</taxon>
    </lineage>
</organism>
<protein>
    <submittedName>
        <fullName evidence="5">Unannotated protein</fullName>
    </submittedName>
</protein>
<dbReference type="GO" id="GO:0046872">
    <property type="term" value="F:metal ion binding"/>
    <property type="evidence" value="ECO:0007669"/>
    <property type="project" value="UniProtKB-KW"/>
</dbReference>
<dbReference type="EMBL" id="CAFBOS010000123">
    <property type="protein sequence ID" value="CAB5004791.1"/>
    <property type="molecule type" value="Genomic_DNA"/>
</dbReference>
<evidence type="ECO:0000313" key="5">
    <source>
        <dbReference type="EMBL" id="CAB4831534.1"/>
    </source>
</evidence>
<evidence type="ECO:0000256" key="2">
    <source>
        <dbReference type="ARBA" id="ARBA00023002"/>
    </source>
</evidence>
<keyword evidence="3" id="KW-0408">Iron</keyword>
<dbReference type="EMBL" id="CAFABA010000058">
    <property type="protein sequence ID" value="CAB4831534.1"/>
    <property type="molecule type" value="Genomic_DNA"/>
</dbReference>
<dbReference type="InterPro" id="IPR008775">
    <property type="entry name" value="Phytyl_CoA_dOase-like"/>
</dbReference>
<dbReference type="PANTHER" id="PTHR20883">
    <property type="entry name" value="PHYTANOYL-COA DIOXYGENASE DOMAIN CONTAINING 1"/>
    <property type="match status" value="1"/>
</dbReference>
<dbReference type="Gene3D" id="2.60.120.620">
    <property type="entry name" value="q2cbj1_9rhob like domain"/>
    <property type="match status" value="1"/>
</dbReference>
<name>A0A6J7AF92_9ZZZZ</name>
<dbReference type="EMBL" id="CAFBMH010000254">
    <property type="protein sequence ID" value="CAB4942780.1"/>
    <property type="molecule type" value="Genomic_DNA"/>
</dbReference>
<evidence type="ECO:0000313" key="7">
    <source>
        <dbReference type="EMBL" id="CAB5004791.1"/>
    </source>
</evidence>
<keyword evidence="1" id="KW-0479">Metal-binding</keyword>
<evidence type="ECO:0000256" key="3">
    <source>
        <dbReference type="ARBA" id="ARBA00023004"/>
    </source>
</evidence>
<dbReference type="EMBL" id="CAEZYR010000006">
    <property type="protein sequence ID" value="CAB4728420.1"/>
    <property type="molecule type" value="Genomic_DNA"/>
</dbReference>